<reference evidence="1 2" key="1">
    <citation type="journal article" date="2017" name="BMC Biol.">
        <title>Genomic innovations, transcriptional plasticity and gene loss underlying the evolution and divergence of two highly polyphagous and invasive Helicoverpa pest species.</title>
        <authorList>
            <person name="Pearce S.L."/>
            <person name="Clarke D.F."/>
            <person name="East P.D."/>
            <person name="Elfekih S."/>
            <person name="Gordon K.H."/>
            <person name="Jermiin L.S."/>
            <person name="McGaughran A."/>
            <person name="Oakeshott J.G."/>
            <person name="Papanikolaou A."/>
            <person name="Perera O.P."/>
            <person name="Rane R.V."/>
            <person name="Richards S."/>
            <person name="Tay W.T."/>
            <person name="Walsh T.K."/>
            <person name="Anderson A."/>
            <person name="Anderson C.J."/>
            <person name="Asgari S."/>
            <person name="Board P.G."/>
            <person name="Bretschneider A."/>
            <person name="Campbell P.M."/>
            <person name="Chertemps T."/>
            <person name="Christeller J.T."/>
            <person name="Coppin C.W."/>
            <person name="Downes S.J."/>
            <person name="Duan G."/>
            <person name="Farnsworth C.A."/>
            <person name="Good R.T."/>
            <person name="Han L.B."/>
            <person name="Han Y.C."/>
            <person name="Hatje K."/>
            <person name="Horne I."/>
            <person name="Huang Y.P."/>
            <person name="Hughes D.S."/>
            <person name="Jacquin-Joly E."/>
            <person name="James W."/>
            <person name="Jhangiani S."/>
            <person name="Kollmar M."/>
            <person name="Kuwar S.S."/>
            <person name="Li S."/>
            <person name="Liu N.Y."/>
            <person name="Maibeche M.T."/>
            <person name="Miller J.R."/>
            <person name="Montagne N."/>
            <person name="Perry T."/>
            <person name="Qu J."/>
            <person name="Song S.V."/>
            <person name="Sutton G.G."/>
            <person name="Vogel H."/>
            <person name="Walenz B.P."/>
            <person name="Xu W."/>
            <person name="Zhang H.J."/>
            <person name="Zou Z."/>
            <person name="Batterham P."/>
            <person name="Edwards O.R."/>
            <person name="Feyereisen R."/>
            <person name="Gibbs R.A."/>
            <person name="Heckel D.G."/>
            <person name="McGrath A."/>
            <person name="Robin C."/>
            <person name="Scherer S.E."/>
            <person name="Worley K.C."/>
            <person name="Wu Y.D."/>
        </authorList>
    </citation>
    <scope>NUCLEOTIDE SEQUENCE [LARGE SCALE GENOMIC DNA]</scope>
    <source>
        <strain evidence="1">Harm_GR_Male_#8</strain>
        <tissue evidence="1">Whole organism</tissue>
    </source>
</reference>
<accession>A0A2W1BB87</accession>
<dbReference type="AlphaFoldDB" id="A0A2W1BB87"/>
<keyword evidence="2" id="KW-1185">Reference proteome</keyword>
<dbReference type="EMBL" id="KZ150199">
    <property type="protein sequence ID" value="PZC72288.1"/>
    <property type="molecule type" value="Genomic_DNA"/>
</dbReference>
<gene>
    <name evidence="1" type="primary">HaOG211621</name>
    <name evidence="1" type="ORF">B5X24_HaOG211621</name>
</gene>
<evidence type="ECO:0000313" key="1">
    <source>
        <dbReference type="EMBL" id="PZC72288.1"/>
    </source>
</evidence>
<sequence>MSYRIDHLTSRSFRVFFNKTDGLLITGKTSDATGNSRERWKFSENTQRYPGIIPVSSDYLNIPCYFVLHARQSHLSCL</sequence>
<proteinExistence type="predicted"/>
<dbReference type="Proteomes" id="UP000249218">
    <property type="component" value="Unassembled WGS sequence"/>
</dbReference>
<protein>
    <submittedName>
        <fullName evidence="1">Uncharacterized protein</fullName>
    </submittedName>
</protein>
<organism evidence="1 2">
    <name type="scientific">Helicoverpa armigera</name>
    <name type="common">Cotton bollworm</name>
    <name type="synonym">Heliothis armigera</name>
    <dbReference type="NCBI Taxonomy" id="29058"/>
    <lineage>
        <taxon>Eukaryota</taxon>
        <taxon>Metazoa</taxon>
        <taxon>Ecdysozoa</taxon>
        <taxon>Arthropoda</taxon>
        <taxon>Hexapoda</taxon>
        <taxon>Insecta</taxon>
        <taxon>Pterygota</taxon>
        <taxon>Neoptera</taxon>
        <taxon>Endopterygota</taxon>
        <taxon>Lepidoptera</taxon>
        <taxon>Glossata</taxon>
        <taxon>Ditrysia</taxon>
        <taxon>Noctuoidea</taxon>
        <taxon>Noctuidae</taxon>
        <taxon>Heliothinae</taxon>
        <taxon>Helicoverpa</taxon>
    </lineage>
</organism>
<name>A0A2W1BB87_HELAM</name>
<evidence type="ECO:0000313" key="2">
    <source>
        <dbReference type="Proteomes" id="UP000249218"/>
    </source>
</evidence>